<dbReference type="Proteomes" id="UP001451571">
    <property type="component" value="Chromosome"/>
</dbReference>
<keyword evidence="3 5" id="KW-0808">Transferase</keyword>
<dbReference type="SUPFAM" id="SSF53448">
    <property type="entry name" value="Nucleotide-diphospho-sugar transferases"/>
    <property type="match status" value="1"/>
</dbReference>
<dbReference type="PANTHER" id="PTHR43398:SF1">
    <property type="entry name" value="DOLICHOL-PHOSPHATE MANNOSYLTRANSFERASE SUBUNIT 1"/>
    <property type="match status" value="1"/>
</dbReference>
<comment type="similarity">
    <text evidence="1">Belongs to the glycosyltransferase 2 family.</text>
</comment>
<organism evidence="5 6">
    <name type="scientific">Kineothrix sedimenti</name>
    <dbReference type="NCBI Taxonomy" id="3123317"/>
    <lineage>
        <taxon>Bacteria</taxon>
        <taxon>Bacillati</taxon>
        <taxon>Bacillota</taxon>
        <taxon>Clostridia</taxon>
        <taxon>Lachnospirales</taxon>
        <taxon>Lachnospiraceae</taxon>
        <taxon>Kineothrix</taxon>
    </lineage>
</organism>
<sequence length="240" mass="27362">MKKTIIVMPIANEEATIAKVLDEILSLGYDNLYIYPVMDNYSKDKTQKIVEDFEQKTDKVKLIFYKESYGVISCYLEGFRRALADGAGQIIEMDGGGSHLPAEVPQFIEKLEEGYECVWGSRFVNGGGISNHPLYRRILSSGGTILANVVLGTSLKDMTSGFEGFQRNVLENMDLDKFLSKGHMYQTEMRYYCRNYHTVEVPIHYIGSESSFRMKSVTEALRILFELKKNEKNVHTVNHL</sequence>
<keyword evidence="6" id="KW-1185">Reference proteome</keyword>
<evidence type="ECO:0000259" key="4">
    <source>
        <dbReference type="Pfam" id="PF00535"/>
    </source>
</evidence>
<dbReference type="GO" id="GO:0016757">
    <property type="term" value="F:glycosyltransferase activity"/>
    <property type="evidence" value="ECO:0007669"/>
    <property type="project" value="UniProtKB-KW"/>
</dbReference>
<evidence type="ECO:0000256" key="2">
    <source>
        <dbReference type="ARBA" id="ARBA00022676"/>
    </source>
</evidence>
<dbReference type="Gene3D" id="3.90.550.10">
    <property type="entry name" value="Spore Coat Polysaccharide Biosynthesis Protein SpsA, Chain A"/>
    <property type="match status" value="1"/>
</dbReference>
<keyword evidence="2 5" id="KW-0328">Glycosyltransferase</keyword>
<dbReference type="PANTHER" id="PTHR43398">
    <property type="entry name" value="DOLICHOL-PHOSPHATE MANNOSYLTRANSFERASE SUBUNIT 1"/>
    <property type="match status" value="1"/>
</dbReference>
<dbReference type="InterPro" id="IPR029044">
    <property type="entry name" value="Nucleotide-diphossugar_trans"/>
</dbReference>
<evidence type="ECO:0000256" key="1">
    <source>
        <dbReference type="ARBA" id="ARBA00006739"/>
    </source>
</evidence>
<gene>
    <name evidence="5" type="ORF">V6984_18730</name>
</gene>
<evidence type="ECO:0000313" key="6">
    <source>
        <dbReference type="Proteomes" id="UP001451571"/>
    </source>
</evidence>
<dbReference type="Pfam" id="PF00535">
    <property type="entry name" value="Glycos_transf_2"/>
    <property type="match status" value="1"/>
</dbReference>
<reference evidence="5 6" key="1">
    <citation type="submission" date="2024-02" db="EMBL/GenBank/DDBJ databases">
        <title>Bacterial strain from lacustrine sediment.</title>
        <authorList>
            <person name="Petit C."/>
            <person name="Fadhlaoui K."/>
        </authorList>
    </citation>
    <scope>NUCLEOTIDE SEQUENCE [LARGE SCALE GENOMIC DNA]</scope>
    <source>
        <strain evidence="5 6">IPX-CK</strain>
    </source>
</reference>
<proteinExistence type="inferred from homology"/>
<protein>
    <submittedName>
        <fullName evidence="5">Glycosyltransferase</fullName>
        <ecNumber evidence="5">2.4.-.-</ecNumber>
    </submittedName>
</protein>
<dbReference type="InterPro" id="IPR039528">
    <property type="entry name" value="DPM1-like"/>
</dbReference>
<name>A0ABZ3EW72_9FIRM</name>
<dbReference type="EC" id="2.4.-.-" evidence="5"/>
<feature type="domain" description="Glycosyltransferase 2-like" evidence="4">
    <location>
        <begin position="6"/>
        <end position="172"/>
    </location>
</feature>
<accession>A0ABZ3EW72</accession>
<dbReference type="InterPro" id="IPR001173">
    <property type="entry name" value="Glyco_trans_2-like"/>
</dbReference>
<evidence type="ECO:0000313" key="5">
    <source>
        <dbReference type="EMBL" id="XAH73514.1"/>
    </source>
</evidence>
<dbReference type="RefSeq" id="WP_342757118.1">
    <property type="nucleotide sequence ID" value="NZ_CP146256.1"/>
</dbReference>
<dbReference type="EMBL" id="CP146256">
    <property type="protein sequence ID" value="XAH73514.1"/>
    <property type="molecule type" value="Genomic_DNA"/>
</dbReference>
<evidence type="ECO:0000256" key="3">
    <source>
        <dbReference type="ARBA" id="ARBA00022679"/>
    </source>
</evidence>